<reference evidence="1 2" key="1">
    <citation type="journal article" date="2019" name="Mol. Biol. Evol.">
        <title>Blast fungal genomes show frequent chromosomal changes, gene gains and losses, and effector gene turnover.</title>
        <authorList>
            <person name="Gomez Luciano L.B."/>
            <person name="Jason Tsai I."/>
            <person name="Chuma I."/>
            <person name="Tosa Y."/>
            <person name="Chen Y.H."/>
            <person name="Li J.Y."/>
            <person name="Li M.Y."/>
            <person name="Jade Lu M.Y."/>
            <person name="Nakayashiki H."/>
            <person name="Li W.H."/>
        </authorList>
    </citation>
    <scope>NUCLEOTIDE SEQUENCE [LARGE SCALE GENOMIC DNA]</scope>
    <source>
        <strain evidence="1 2">NI907</strain>
    </source>
</reference>
<organism evidence="1 2">
    <name type="scientific">Pyricularia grisea</name>
    <name type="common">Crabgrass-specific blast fungus</name>
    <name type="synonym">Magnaporthe grisea</name>
    <dbReference type="NCBI Taxonomy" id="148305"/>
    <lineage>
        <taxon>Eukaryota</taxon>
        <taxon>Fungi</taxon>
        <taxon>Dikarya</taxon>
        <taxon>Ascomycota</taxon>
        <taxon>Pezizomycotina</taxon>
        <taxon>Sordariomycetes</taxon>
        <taxon>Sordariomycetidae</taxon>
        <taxon>Magnaporthales</taxon>
        <taxon>Pyriculariaceae</taxon>
        <taxon>Pyricularia</taxon>
    </lineage>
</organism>
<dbReference type="AlphaFoldDB" id="A0A6P8AVL5"/>
<gene>
    <name evidence="2" type="ORF">PgNI_08833</name>
</gene>
<proteinExistence type="predicted"/>
<dbReference type="RefSeq" id="XP_030978904.1">
    <property type="nucleotide sequence ID" value="XM_031128823.1"/>
</dbReference>
<dbReference type="Proteomes" id="UP000515153">
    <property type="component" value="Chromosome V"/>
</dbReference>
<reference evidence="2" key="2">
    <citation type="submission" date="2019-10" db="EMBL/GenBank/DDBJ databases">
        <authorList>
            <consortium name="NCBI Genome Project"/>
        </authorList>
    </citation>
    <scope>NUCLEOTIDE SEQUENCE</scope>
    <source>
        <strain evidence="2">NI907</strain>
    </source>
</reference>
<sequence>MSFVTRFFSKGDKDGVEVTTLQLDSPQQQDPPCECDDEDYMTLADAYISDTVEDNRHAAQRLLRLQMHKTKQVQVKSFKAGQ</sequence>
<accession>A0A6P8AVL5</accession>
<name>A0A6P8AVL5_PYRGI</name>
<reference evidence="2" key="3">
    <citation type="submission" date="2025-08" db="UniProtKB">
        <authorList>
            <consortium name="RefSeq"/>
        </authorList>
    </citation>
    <scope>IDENTIFICATION</scope>
    <source>
        <strain evidence="2">NI907</strain>
    </source>
</reference>
<evidence type="ECO:0000313" key="2">
    <source>
        <dbReference type="RefSeq" id="XP_030978904.1"/>
    </source>
</evidence>
<dbReference type="GeneID" id="41963731"/>
<dbReference type="KEGG" id="pgri:PgNI_08833"/>
<evidence type="ECO:0000313" key="1">
    <source>
        <dbReference type="Proteomes" id="UP000515153"/>
    </source>
</evidence>
<keyword evidence="1" id="KW-1185">Reference proteome</keyword>
<protein>
    <submittedName>
        <fullName evidence="2">Uncharacterized protein</fullName>
    </submittedName>
</protein>